<dbReference type="Gene3D" id="3.30.930.10">
    <property type="entry name" value="Bira Bifunctional Protein, Domain 2"/>
    <property type="match status" value="1"/>
</dbReference>
<keyword evidence="4" id="KW-0012">Acyltransferase</keyword>
<dbReference type="GO" id="GO:0009249">
    <property type="term" value="P:protein lipoylation"/>
    <property type="evidence" value="ECO:0007669"/>
    <property type="project" value="InterPro"/>
</dbReference>
<dbReference type="UniPathway" id="UPA00538">
    <property type="reaction ID" value="UER00592"/>
</dbReference>
<dbReference type="PROSITE" id="PS01313">
    <property type="entry name" value="LIPB"/>
    <property type="match status" value="1"/>
</dbReference>
<dbReference type="PANTHER" id="PTHR10993:SF7">
    <property type="entry name" value="LIPOYLTRANSFERASE 2, MITOCHONDRIAL-RELATED"/>
    <property type="match status" value="1"/>
</dbReference>
<evidence type="ECO:0000256" key="1">
    <source>
        <dbReference type="ARBA" id="ARBA00004821"/>
    </source>
</evidence>
<gene>
    <name evidence="6" type="ORF">UFOPK2342_00969</name>
    <name evidence="7" type="ORF">UFOPK2423_01687</name>
    <name evidence="8" type="ORF">UFOPK4367_00461</name>
</gene>
<reference evidence="6" key="1">
    <citation type="submission" date="2020-05" db="EMBL/GenBank/DDBJ databases">
        <authorList>
            <person name="Chiriac C."/>
            <person name="Salcher M."/>
            <person name="Ghai R."/>
            <person name="Kavagutti S V."/>
        </authorList>
    </citation>
    <scope>NUCLEOTIDE SEQUENCE</scope>
</reference>
<evidence type="ECO:0000313" key="8">
    <source>
        <dbReference type="EMBL" id="CAB5073593.1"/>
    </source>
</evidence>
<dbReference type="EMBL" id="CAEZXN010000070">
    <property type="protein sequence ID" value="CAB4710204.1"/>
    <property type="molecule type" value="Genomic_DNA"/>
</dbReference>
<evidence type="ECO:0000256" key="3">
    <source>
        <dbReference type="ARBA" id="ARBA00022679"/>
    </source>
</evidence>
<dbReference type="NCBIfam" id="TIGR00214">
    <property type="entry name" value="lipB"/>
    <property type="match status" value="1"/>
</dbReference>
<keyword evidence="3" id="KW-0808">Transferase</keyword>
<dbReference type="HAMAP" id="MF_00013">
    <property type="entry name" value="LipB"/>
    <property type="match status" value="1"/>
</dbReference>
<dbReference type="CDD" id="cd16444">
    <property type="entry name" value="LipB"/>
    <property type="match status" value="1"/>
</dbReference>
<dbReference type="PROSITE" id="PS51733">
    <property type="entry name" value="BPL_LPL_CATALYTIC"/>
    <property type="match status" value="1"/>
</dbReference>
<dbReference type="Pfam" id="PF21948">
    <property type="entry name" value="LplA-B_cat"/>
    <property type="match status" value="1"/>
</dbReference>
<name>A0A6J6N089_9ZZZZ</name>
<dbReference type="InterPro" id="IPR045864">
    <property type="entry name" value="aa-tRNA-synth_II/BPL/LPL"/>
</dbReference>
<dbReference type="NCBIfam" id="NF010925">
    <property type="entry name" value="PRK14345.1"/>
    <property type="match status" value="1"/>
</dbReference>
<dbReference type="PANTHER" id="PTHR10993">
    <property type="entry name" value="OCTANOYLTRANSFERASE"/>
    <property type="match status" value="1"/>
</dbReference>
<evidence type="ECO:0000256" key="2">
    <source>
        <dbReference type="ARBA" id="ARBA00012334"/>
    </source>
</evidence>
<accession>A0A6J6N089</accession>
<organism evidence="6">
    <name type="scientific">freshwater metagenome</name>
    <dbReference type="NCBI Taxonomy" id="449393"/>
    <lineage>
        <taxon>unclassified sequences</taxon>
        <taxon>metagenomes</taxon>
        <taxon>ecological metagenomes</taxon>
    </lineage>
</organism>
<comment type="pathway">
    <text evidence="1">Protein modification; protein lipoylation via endogenous pathway; protein N(6)-(lipoyl)lysine from octanoyl-[acyl-carrier-protein]: step 1/2.</text>
</comment>
<dbReference type="PIRSF" id="PIRSF016262">
    <property type="entry name" value="LPLase"/>
    <property type="match status" value="1"/>
</dbReference>
<evidence type="ECO:0000313" key="6">
    <source>
        <dbReference type="EMBL" id="CAB4678608.1"/>
    </source>
</evidence>
<feature type="domain" description="BPL/LPL catalytic" evidence="5">
    <location>
        <begin position="42"/>
        <end position="222"/>
    </location>
</feature>
<dbReference type="EMBL" id="CAFBRC010000021">
    <property type="protein sequence ID" value="CAB5073593.1"/>
    <property type="molecule type" value="Genomic_DNA"/>
</dbReference>
<dbReference type="AlphaFoldDB" id="A0A6J6N089"/>
<proteinExistence type="inferred from homology"/>
<dbReference type="InterPro" id="IPR004143">
    <property type="entry name" value="BPL_LPL_catalytic"/>
</dbReference>
<protein>
    <recommendedName>
        <fullName evidence="2">lipoyl(octanoyl) transferase</fullName>
        <ecNumber evidence="2">2.3.1.181</ecNumber>
    </recommendedName>
</protein>
<dbReference type="SUPFAM" id="SSF55681">
    <property type="entry name" value="Class II aaRS and biotin synthetases"/>
    <property type="match status" value="1"/>
</dbReference>
<dbReference type="EC" id="2.3.1.181" evidence="2"/>
<dbReference type="GO" id="GO:0033819">
    <property type="term" value="F:lipoyl(octanoyl) transferase activity"/>
    <property type="evidence" value="ECO:0007669"/>
    <property type="project" value="UniProtKB-EC"/>
</dbReference>
<dbReference type="InterPro" id="IPR020605">
    <property type="entry name" value="Octanoyltransferase_CS"/>
</dbReference>
<evidence type="ECO:0000259" key="5">
    <source>
        <dbReference type="PROSITE" id="PS51733"/>
    </source>
</evidence>
<dbReference type="EMBL" id="CAEZXB010000017">
    <property type="protein sequence ID" value="CAB4678608.1"/>
    <property type="molecule type" value="Genomic_DNA"/>
</dbReference>
<sequence length="225" mass="24165">MLPTATPTLSAVLNVPFKSLGLMAYDEALALQKGQAAEVIAGTSPGAIFFVEHPPTFTAGRRTDIAERPTDGTPVIDVDRGGKITWHGPGQLVCYPVIALAEKFDVVGYVRLLEEMMMAALADLGVATIQIPGRSGVWLAASAHTQERKIAAIGVRIAGGVTTHGFAINCNPDLSWFDRIIPCGITDAGVTSLSRELQRDVTIDELLPFVENRLIEYLPRVMRGV</sequence>
<evidence type="ECO:0000256" key="4">
    <source>
        <dbReference type="ARBA" id="ARBA00023315"/>
    </source>
</evidence>
<dbReference type="InterPro" id="IPR000544">
    <property type="entry name" value="Octanoyltransferase"/>
</dbReference>
<evidence type="ECO:0000313" key="7">
    <source>
        <dbReference type="EMBL" id="CAB4710204.1"/>
    </source>
</evidence>